<dbReference type="Proteomes" id="UP000003882">
    <property type="component" value="Unassembled WGS sequence"/>
</dbReference>
<comment type="caution">
    <text evidence="1">The sequence shown here is derived from an EMBL/GenBank/DDBJ whole genome shotgun (WGS) entry which is preliminary data.</text>
</comment>
<sequence length="60" mass="6614">MLITCLHICFWAFQIRQALKIVIQPSGSGQLGNQCFNIALVYLFMGYFHLGPADVALGAI</sequence>
<gene>
    <name evidence="1" type="ORF">BIFCAT_00940</name>
</gene>
<reference evidence="1 2" key="1">
    <citation type="submission" date="2008-10" db="EMBL/GenBank/DDBJ databases">
        <title>Draft genome sequence of Bifidobacterium catenulatum (DSM 16992).</title>
        <authorList>
            <person name="Sudarsanam P."/>
            <person name="Ley R."/>
            <person name="Guruge J."/>
            <person name="Turnbaugh P.J."/>
            <person name="Mahowald M."/>
            <person name="Liep D."/>
            <person name="Gordon J."/>
        </authorList>
    </citation>
    <scope>NUCLEOTIDE SEQUENCE [LARGE SCALE GENOMIC DNA]</scope>
    <source>
        <strain evidence="1 2">DSM 16992</strain>
    </source>
</reference>
<dbReference type="AlphaFoldDB" id="B6XV34"/>
<dbReference type="EMBL" id="ABXY01000011">
    <property type="protein sequence ID" value="EEB21970.1"/>
    <property type="molecule type" value="Genomic_DNA"/>
</dbReference>
<protein>
    <submittedName>
        <fullName evidence="1">Uncharacterized protein</fullName>
    </submittedName>
</protein>
<proteinExistence type="predicted"/>
<evidence type="ECO:0000313" key="2">
    <source>
        <dbReference type="Proteomes" id="UP000003882"/>
    </source>
</evidence>
<name>B6XV34_9BIFI</name>
<evidence type="ECO:0000313" key="1">
    <source>
        <dbReference type="EMBL" id="EEB21970.1"/>
    </source>
</evidence>
<accession>B6XV34</accession>
<reference evidence="1 2" key="2">
    <citation type="submission" date="2008-10" db="EMBL/GenBank/DDBJ databases">
        <authorList>
            <person name="Fulton L."/>
            <person name="Clifton S."/>
            <person name="Fulton B."/>
            <person name="Xu J."/>
            <person name="Minx P."/>
            <person name="Pepin K.H."/>
            <person name="Johnson M."/>
            <person name="Bhonagiri V."/>
            <person name="Nash W.E."/>
            <person name="Mardis E.R."/>
            <person name="Wilson R.K."/>
        </authorList>
    </citation>
    <scope>NUCLEOTIDE SEQUENCE [LARGE SCALE GENOMIC DNA]</scope>
    <source>
        <strain evidence="1 2">DSM 16992</strain>
    </source>
</reference>
<organism evidence="1 2">
    <name type="scientific">Bifidobacterium catenulatum DSM 16992 = JCM 1194 = LMG 11043</name>
    <dbReference type="NCBI Taxonomy" id="566552"/>
    <lineage>
        <taxon>Bacteria</taxon>
        <taxon>Bacillati</taxon>
        <taxon>Actinomycetota</taxon>
        <taxon>Actinomycetes</taxon>
        <taxon>Bifidobacteriales</taxon>
        <taxon>Bifidobacteriaceae</taxon>
        <taxon>Bifidobacterium</taxon>
    </lineage>
</organism>